<evidence type="ECO:0000313" key="8">
    <source>
        <dbReference type="Proteomes" id="UP000545332"/>
    </source>
</evidence>
<dbReference type="GO" id="GO:1990904">
    <property type="term" value="C:ribonucleoprotein complex"/>
    <property type="evidence" value="ECO:0007669"/>
    <property type="project" value="UniProtKB-KW"/>
</dbReference>
<keyword evidence="4" id="KW-0689">Ribosomal protein</keyword>
<evidence type="ECO:0000256" key="3">
    <source>
        <dbReference type="ARBA" id="ARBA00022946"/>
    </source>
</evidence>
<comment type="subcellular location">
    <subcellularLocation>
        <location evidence="1">Mitochondrion</location>
    </subcellularLocation>
</comment>
<dbReference type="GO" id="GO:0005739">
    <property type="term" value="C:mitochondrion"/>
    <property type="evidence" value="ECO:0007669"/>
    <property type="project" value="UniProtKB-SubCell"/>
</dbReference>
<feature type="non-terminal residue" evidence="7">
    <location>
        <position position="137"/>
    </location>
</feature>
<comment type="caution">
    <text evidence="7">The sequence shown here is derived from an EMBL/GenBank/DDBJ whole genome shotgun (WGS) entry which is preliminary data.</text>
</comment>
<dbReference type="GO" id="GO:0006412">
    <property type="term" value="P:translation"/>
    <property type="evidence" value="ECO:0007669"/>
    <property type="project" value="TreeGrafter"/>
</dbReference>
<evidence type="ECO:0000256" key="5">
    <source>
        <dbReference type="ARBA" id="ARBA00023128"/>
    </source>
</evidence>
<evidence type="ECO:0000256" key="6">
    <source>
        <dbReference type="ARBA" id="ARBA00023274"/>
    </source>
</evidence>
<dbReference type="OrthoDB" id="5950413at2759"/>
<accession>A0A7K4K7I3</accession>
<proteinExistence type="inferred from homology"/>
<sequence>SPLSLQARAARVRVGKGDKPVTYEAALAPHYIAHRKGWLSLHTGNLAGEGGAAERAVEDAFVRRFLHGTFPGCLADAAVLKRRANVLVVSALLLRALPPAKLAFLAAYSETLLAHLYKCPVRLELQTVPSRLVYKYL</sequence>
<keyword evidence="6" id="KW-0687">Ribonucleoprotein</keyword>
<evidence type="ECO:0000256" key="1">
    <source>
        <dbReference type="ARBA" id="ARBA00004173"/>
    </source>
</evidence>
<name>A0A7K4K7I3_9AVES</name>
<dbReference type="Pfam" id="PF14955">
    <property type="entry name" value="MRP-S24"/>
    <property type="match status" value="1"/>
</dbReference>
<dbReference type="InterPro" id="IPR026146">
    <property type="entry name" value="Ribosomal_uS3m"/>
</dbReference>
<evidence type="ECO:0000313" key="7">
    <source>
        <dbReference type="EMBL" id="NWI12151.1"/>
    </source>
</evidence>
<reference evidence="7 8" key="1">
    <citation type="submission" date="2019-09" db="EMBL/GenBank/DDBJ databases">
        <title>Bird 10,000 Genomes (B10K) Project - Family phase.</title>
        <authorList>
            <person name="Zhang G."/>
        </authorList>
    </citation>
    <scope>NUCLEOTIDE SEQUENCE [LARGE SCALE GENOMIC DNA]</scope>
    <source>
        <strain evidence="7">B10K-MSB-42743</strain>
        <tissue evidence="7">Heart</tissue>
    </source>
</reference>
<dbReference type="PANTHER" id="PTHR21244:SF1">
    <property type="entry name" value="SMALL RIBOSOMAL SUBUNIT PROTEIN US3M"/>
    <property type="match status" value="1"/>
</dbReference>
<keyword evidence="3" id="KW-0809">Transit peptide</keyword>
<feature type="non-terminal residue" evidence="7">
    <location>
        <position position="1"/>
    </location>
</feature>
<dbReference type="GO" id="GO:0005840">
    <property type="term" value="C:ribosome"/>
    <property type="evidence" value="ECO:0007669"/>
    <property type="project" value="UniProtKB-KW"/>
</dbReference>
<keyword evidence="8" id="KW-1185">Reference proteome</keyword>
<organism evidence="7 8">
    <name type="scientific">Crypturellus soui</name>
    <dbReference type="NCBI Taxonomy" id="458187"/>
    <lineage>
        <taxon>Eukaryota</taxon>
        <taxon>Metazoa</taxon>
        <taxon>Chordata</taxon>
        <taxon>Craniata</taxon>
        <taxon>Vertebrata</taxon>
        <taxon>Euteleostomi</taxon>
        <taxon>Archelosauria</taxon>
        <taxon>Archosauria</taxon>
        <taxon>Dinosauria</taxon>
        <taxon>Saurischia</taxon>
        <taxon>Theropoda</taxon>
        <taxon>Coelurosauria</taxon>
        <taxon>Aves</taxon>
        <taxon>Palaeognathae</taxon>
        <taxon>Tinamiformes</taxon>
        <taxon>Tinamidae</taxon>
        <taxon>Crypturellus</taxon>
    </lineage>
</organism>
<dbReference type="Proteomes" id="UP000545332">
    <property type="component" value="Unassembled WGS sequence"/>
</dbReference>
<keyword evidence="5" id="KW-0496">Mitochondrion</keyword>
<dbReference type="AlphaFoldDB" id="A0A7K4K7I3"/>
<evidence type="ECO:0000256" key="4">
    <source>
        <dbReference type="ARBA" id="ARBA00022980"/>
    </source>
</evidence>
<gene>
    <name evidence="7" type="primary">Mrps24b</name>
    <name evidence="7" type="ORF">CRYSOU_R14926</name>
</gene>
<comment type="similarity">
    <text evidence="2">Belongs to the universal ribosomal protein uS3 family.</text>
</comment>
<protein>
    <submittedName>
        <fullName evidence="7">RT24B protein</fullName>
    </submittedName>
</protein>
<evidence type="ECO:0000256" key="2">
    <source>
        <dbReference type="ARBA" id="ARBA00010761"/>
    </source>
</evidence>
<dbReference type="PANTHER" id="PTHR21244">
    <property type="entry name" value="MITOCHONDRIAL 28S RIBOSOMAL PROTEIN S24"/>
    <property type="match status" value="1"/>
</dbReference>
<dbReference type="EMBL" id="VWPX01006306">
    <property type="protein sequence ID" value="NWI12151.1"/>
    <property type="molecule type" value="Genomic_DNA"/>
</dbReference>